<keyword evidence="2" id="KW-1185">Reference proteome</keyword>
<reference evidence="1 2" key="1">
    <citation type="submission" date="2016-03" db="EMBL/GenBank/DDBJ databases">
        <title>EvidentialGene: Evidence-directed Construction of Genes on Genomes.</title>
        <authorList>
            <person name="Gilbert D.G."/>
            <person name="Choi J.-H."/>
            <person name="Mockaitis K."/>
            <person name="Colbourne J."/>
            <person name="Pfrender M."/>
        </authorList>
    </citation>
    <scope>NUCLEOTIDE SEQUENCE [LARGE SCALE GENOMIC DNA]</scope>
    <source>
        <strain evidence="1 2">Xinb3</strain>
        <tissue evidence="1">Complete organism</tissue>
    </source>
</reference>
<sequence length="88" mass="10317">MEEGDREIKRNSRFGSRKSTPTFILAFSDVGRLGQVSQLRPRTLSPTLLTSPYRFPNLCLLFHFIFYFQSPIQPLRKTKKFFIVTFAK</sequence>
<dbReference type="Proteomes" id="UP000076858">
    <property type="component" value="Unassembled WGS sequence"/>
</dbReference>
<name>A0A162D365_9CRUS</name>
<dbReference type="EMBL" id="LRGB01018540">
    <property type="protein sequence ID" value="KZR98074.1"/>
    <property type="molecule type" value="Genomic_DNA"/>
</dbReference>
<protein>
    <submittedName>
        <fullName evidence="1">Uncharacterized protein</fullName>
    </submittedName>
</protein>
<accession>A0A162D365</accession>
<gene>
    <name evidence="1" type="ORF">APZ42_006687</name>
</gene>
<evidence type="ECO:0000313" key="1">
    <source>
        <dbReference type="EMBL" id="KZR98074.1"/>
    </source>
</evidence>
<evidence type="ECO:0000313" key="2">
    <source>
        <dbReference type="Proteomes" id="UP000076858"/>
    </source>
</evidence>
<organism evidence="1 2">
    <name type="scientific">Daphnia magna</name>
    <dbReference type="NCBI Taxonomy" id="35525"/>
    <lineage>
        <taxon>Eukaryota</taxon>
        <taxon>Metazoa</taxon>
        <taxon>Ecdysozoa</taxon>
        <taxon>Arthropoda</taxon>
        <taxon>Crustacea</taxon>
        <taxon>Branchiopoda</taxon>
        <taxon>Diplostraca</taxon>
        <taxon>Cladocera</taxon>
        <taxon>Anomopoda</taxon>
        <taxon>Daphniidae</taxon>
        <taxon>Daphnia</taxon>
    </lineage>
</organism>
<proteinExistence type="predicted"/>
<dbReference type="AlphaFoldDB" id="A0A162D365"/>
<comment type="caution">
    <text evidence="1">The sequence shown here is derived from an EMBL/GenBank/DDBJ whole genome shotgun (WGS) entry which is preliminary data.</text>
</comment>